<dbReference type="CDD" id="cd03257">
    <property type="entry name" value="ABC_NikE_OppD_transporters"/>
    <property type="match status" value="1"/>
</dbReference>
<dbReference type="EMBL" id="LOJF01000001">
    <property type="protein sequence ID" value="KUH59592.1"/>
    <property type="molecule type" value="Genomic_DNA"/>
</dbReference>
<dbReference type="PANTHER" id="PTHR43297:SF2">
    <property type="entry name" value="DIPEPTIDE TRANSPORT ATP-BINDING PROTEIN DPPD"/>
    <property type="match status" value="1"/>
</dbReference>
<keyword evidence="7" id="KW-0472">Membrane</keyword>
<evidence type="ECO:0000313" key="10">
    <source>
        <dbReference type="Proteomes" id="UP000054078"/>
    </source>
</evidence>
<accession>A0A117J4X9</accession>
<dbReference type="Gene3D" id="3.40.50.300">
    <property type="entry name" value="P-loop containing nucleotide triphosphate hydrolases"/>
    <property type="match status" value="1"/>
</dbReference>
<dbReference type="GO" id="GO:0005524">
    <property type="term" value="F:ATP binding"/>
    <property type="evidence" value="ECO:0007669"/>
    <property type="project" value="UniProtKB-KW"/>
</dbReference>
<evidence type="ECO:0000256" key="1">
    <source>
        <dbReference type="ARBA" id="ARBA00004202"/>
    </source>
</evidence>
<reference evidence="9 10" key="1">
    <citation type="submission" date="2015-12" db="EMBL/GenBank/DDBJ databases">
        <title>Draft Genome Sequence of Olsenella scatoligenes SK9K4T; a Producer of 3-Methylindole- (skatole) and 4-Methylphenol- (p-cresol) Isolated from Pig Feces.</title>
        <authorList>
            <person name="Li X."/>
            <person name="Borg B."/>
            <person name="Canibe N."/>
        </authorList>
    </citation>
    <scope>NUCLEOTIDE SEQUENCE [LARGE SCALE GENOMIC DNA]</scope>
    <source>
        <strain evidence="9 10">SK9K4</strain>
    </source>
</reference>
<dbReference type="SMART" id="SM00382">
    <property type="entry name" value="AAA"/>
    <property type="match status" value="1"/>
</dbReference>
<dbReference type="SUPFAM" id="SSF52540">
    <property type="entry name" value="P-loop containing nucleoside triphosphate hydrolases"/>
    <property type="match status" value="1"/>
</dbReference>
<sequence>MTEQNTGLLDDAGTKSGERILEVRDLKTYFHTAAGIAKAVDGVSFSLDRGKTLAIVGESGSGKSVTASSVIRLLAKTGKIEDGSIEFDGIDMVHVPERELLKLRGSDISMIFQDPMSGLDPVFKVGTQMVELIRAHSDLGKKEAYDRAVEMLRLVGIPDPEARMDAYPYELSGGMCQRVIIAMAVSCHPKFIIADEPTTALDVTVQSQVLSLLRGLQDELGTAILLITHNLGIVWEMADDVMVMYAGRTCEYTSMRELYSNPLHPYTWGLLDSMPRLSDTAKTDLKTIPGVPPDLRLTGTCCNFCNRCPYATEECHRRVPELKEVEPGHFVACLRQDGEHRLVRGEVNHHE</sequence>
<dbReference type="PROSITE" id="PS50893">
    <property type="entry name" value="ABC_TRANSPORTER_2"/>
    <property type="match status" value="1"/>
</dbReference>
<evidence type="ECO:0000313" key="9">
    <source>
        <dbReference type="EMBL" id="KUH59592.1"/>
    </source>
</evidence>
<keyword evidence="6 9" id="KW-0067">ATP-binding</keyword>
<evidence type="ECO:0000256" key="4">
    <source>
        <dbReference type="ARBA" id="ARBA00022475"/>
    </source>
</evidence>
<evidence type="ECO:0000256" key="2">
    <source>
        <dbReference type="ARBA" id="ARBA00005417"/>
    </source>
</evidence>
<dbReference type="InterPro" id="IPR017871">
    <property type="entry name" value="ABC_transporter-like_CS"/>
</dbReference>
<dbReference type="InterPro" id="IPR050388">
    <property type="entry name" value="ABC_Ni/Peptide_Import"/>
</dbReference>
<dbReference type="InterPro" id="IPR027417">
    <property type="entry name" value="P-loop_NTPase"/>
</dbReference>
<comment type="similarity">
    <text evidence="2">Belongs to the ABC transporter superfamily.</text>
</comment>
<comment type="caution">
    <text evidence="9">The sequence shown here is derived from an EMBL/GenBank/DDBJ whole genome shotgun (WGS) entry which is preliminary data.</text>
</comment>
<dbReference type="Pfam" id="PF00005">
    <property type="entry name" value="ABC_tran"/>
    <property type="match status" value="1"/>
</dbReference>
<proteinExistence type="inferred from homology"/>
<dbReference type="OrthoDB" id="3171550at2"/>
<dbReference type="GO" id="GO:0015833">
    <property type="term" value="P:peptide transport"/>
    <property type="evidence" value="ECO:0007669"/>
    <property type="project" value="InterPro"/>
</dbReference>
<evidence type="ECO:0000256" key="7">
    <source>
        <dbReference type="ARBA" id="ARBA00023136"/>
    </source>
</evidence>
<feature type="domain" description="ABC transporter" evidence="8">
    <location>
        <begin position="21"/>
        <end position="271"/>
    </location>
</feature>
<dbReference type="InterPro" id="IPR013563">
    <property type="entry name" value="Oligopep_ABC_C"/>
</dbReference>
<evidence type="ECO:0000256" key="5">
    <source>
        <dbReference type="ARBA" id="ARBA00022741"/>
    </source>
</evidence>
<keyword evidence="5" id="KW-0547">Nucleotide-binding</keyword>
<evidence type="ECO:0000256" key="6">
    <source>
        <dbReference type="ARBA" id="ARBA00022840"/>
    </source>
</evidence>
<dbReference type="PANTHER" id="PTHR43297">
    <property type="entry name" value="OLIGOPEPTIDE TRANSPORT ATP-BINDING PROTEIN APPD"/>
    <property type="match status" value="1"/>
</dbReference>
<dbReference type="GO" id="GO:0016887">
    <property type="term" value="F:ATP hydrolysis activity"/>
    <property type="evidence" value="ECO:0007669"/>
    <property type="project" value="InterPro"/>
</dbReference>
<evidence type="ECO:0000259" key="8">
    <source>
        <dbReference type="PROSITE" id="PS50893"/>
    </source>
</evidence>
<dbReference type="FunFam" id="3.40.50.300:FF:000016">
    <property type="entry name" value="Oligopeptide ABC transporter ATP-binding component"/>
    <property type="match status" value="1"/>
</dbReference>
<comment type="subcellular location">
    <subcellularLocation>
        <location evidence="1">Cell membrane</location>
        <topology evidence="1">Peripheral membrane protein</topology>
    </subcellularLocation>
</comment>
<keyword evidence="10" id="KW-1185">Reference proteome</keyword>
<dbReference type="PROSITE" id="PS00211">
    <property type="entry name" value="ABC_TRANSPORTER_1"/>
    <property type="match status" value="1"/>
</dbReference>
<evidence type="ECO:0000256" key="3">
    <source>
        <dbReference type="ARBA" id="ARBA00022448"/>
    </source>
</evidence>
<dbReference type="RefSeq" id="WP_059054062.1">
    <property type="nucleotide sequence ID" value="NZ_LOJF01000001.1"/>
</dbReference>
<dbReference type="InterPro" id="IPR003593">
    <property type="entry name" value="AAA+_ATPase"/>
</dbReference>
<dbReference type="GO" id="GO:0005886">
    <property type="term" value="C:plasma membrane"/>
    <property type="evidence" value="ECO:0007669"/>
    <property type="project" value="UniProtKB-SubCell"/>
</dbReference>
<keyword evidence="3" id="KW-0813">Transport</keyword>
<keyword evidence="4" id="KW-1003">Cell membrane</keyword>
<name>A0A117J4X9_TRASO</name>
<protein>
    <submittedName>
        <fullName evidence="9">Dipeptide/oligopeptide/nickel ABC transporter ATP-binding protein</fullName>
    </submittedName>
</protein>
<dbReference type="Pfam" id="PF08352">
    <property type="entry name" value="oligo_HPY"/>
    <property type="match status" value="1"/>
</dbReference>
<dbReference type="Proteomes" id="UP000054078">
    <property type="component" value="Unassembled WGS sequence"/>
</dbReference>
<dbReference type="AlphaFoldDB" id="A0A117J4X9"/>
<gene>
    <name evidence="9" type="ORF">AUL39_02705</name>
</gene>
<dbReference type="NCBIfam" id="TIGR01727">
    <property type="entry name" value="oligo_HPY"/>
    <property type="match status" value="1"/>
</dbReference>
<dbReference type="STRING" id="1299998.AUL39_02705"/>
<organism evidence="9 10">
    <name type="scientific">Tractidigestivibacter scatoligenes</name>
    <name type="common">Olsenella scatoligenes</name>
    <dbReference type="NCBI Taxonomy" id="1299998"/>
    <lineage>
        <taxon>Bacteria</taxon>
        <taxon>Bacillati</taxon>
        <taxon>Actinomycetota</taxon>
        <taxon>Coriobacteriia</taxon>
        <taxon>Coriobacteriales</taxon>
        <taxon>Atopobiaceae</taxon>
        <taxon>Tractidigestivibacter</taxon>
    </lineage>
</organism>
<dbReference type="InterPro" id="IPR003439">
    <property type="entry name" value="ABC_transporter-like_ATP-bd"/>
</dbReference>